<dbReference type="AlphaFoldDB" id="A0A922DND8"/>
<gene>
    <name evidence="2" type="ORF">I3842_11G085000</name>
</gene>
<dbReference type="InterPro" id="IPR005135">
    <property type="entry name" value="Endo/exonuclease/phosphatase"/>
</dbReference>
<proteinExistence type="predicted"/>
<feature type="domain" description="Endonuclease/exonuclease/phosphatase" evidence="1">
    <location>
        <begin position="5"/>
        <end position="81"/>
    </location>
</feature>
<reference evidence="2" key="1">
    <citation type="submission" date="2021-01" db="EMBL/GenBank/DDBJ databases">
        <authorList>
            <person name="Lovell J.T."/>
            <person name="Bentley N."/>
            <person name="Bhattarai G."/>
            <person name="Jenkins J.W."/>
            <person name="Sreedasyam A."/>
            <person name="Alarcon Y."/>
            <person name="Bock C."/>
            <person name="Boston L."/>
            <person name="Carlson J."/>
            <person name="Cervantes K."/>
            <person name="Clermont K."/>
            <person name="Krom N."/>
            <person name="Kubenka K."/>
            <person name="Mamidi S."/>
            <person name="Mattison C."/>
            <person name="Monteros M."/>
            <person name="Pisani C."/>
            <person name="Plott C."/>
            <person name="Rajasekar S."/>
            <person name="Rhein H.S."/>
            <person name="Rohla C."/>
            <person name="Song M."/>
            <person name="Hilaire R.S."/>
            <person name="Shu S."/>
            <person name="Wells L."/>
            <person name="Wang X."/>
            <person name="Webber J."/>
            <person name="Heerema R.J."/>
            <person name="Klein P."/>
            <person name="Conner P."/>
            <person name="Grauke L."/>
            <person name="Grimwood J."/>
            <person name="Schmutz J."/>
            <person name="Randall J.J."/>
        </authorList>
    </citation>
    <scope>NUCLEOTIDE SEQUENCE</scope>
    <source>
        <tissue evidence="2">Leaf</tissue>
    </source>
</reference>
<evidence type="ECO:0000313" key="2">
    <source>
        <dbReference type="EMBL" id="KAG6687674.1"/>
    </source>
</evidence>
<protein>
    <recommendedName>
        <fullName evidence="1">Endonuclease/exonuclease/phosphatase domain-containing protein</fullName>
    </recommendedName>
</protein>
<dbReference type="Pfam" id="PF03372">
    <property type="entry name" value="Exo_endo_phos"/>
    <property type="match status" value="1"/>
</dbReference>
<dbReference type="EMBL" id="CM031835">
    <property type="protein sequence ID" value="KAG6687674.1"/>
    <property type="molecule type" value="Genomic_DNA"/>
</dbReference>
<dbReference type="PANTHER" id="PTHR35218:SF9">
    <property type="entry name" value="ENDONUCLEASE_EXONUCLEASE_PHOSPHATASE DOMAIN-CONTAINING PROTEIN"/>
    <property type="match status" value="1"/>
</dbReference>
<sequence length="372" mass="43751">MKHLAWNCRGLGNPRTIRELHHLVKEKRPDVIFLSETKCKRDRMERIRNKLNFDQSFIVDCVGRSGGLAFFWKKGVEAELNSYSNHHISLSILPAIFGSHARPFQQMEAFRTIVEDCGLKDLGFNGDSYTWTNRREGSEFTKARLDRAFVNKDWLDLYSDARKAHRPCIFRYEAAWGNREECRFIVQQAWLLSSHLRPKSIASQEGLKFCSEKLKTWSRKAFQNHTKKLSNKRECLRRMQETNTGHSNVQIHQIQAEIDKLLEDEELKWRQRAKQRWLQEGDRNTKYFHQCASHRKLINTIKSVANEERTTSNNQEEISLAFQDFYMNLFSTSTPRGSAALLQSFQPRISCDMNRSLTRPYSKEEIERAILK</sequence>
<dbReference type="Proteomes" id="UP000811246">
    <property type="component" value="Chromosome 11"/>
</dbReference>
<dbReference type="GO" id="GO:0003824">
    <property type="term" value="F:catalytic activity"/>
    <property type="evidence" value="ECO:0007669"/>
    <property type="project" value="InterPro"/>
</dbReference>
<comment type="caution">
    <text evidence="2">The sequence shown here is derived from an EMBL/GenBank/DDBJ whole genome shotgun (WGS) entry which is preliminary data.</text>
</comment>
<evidence type="ECO:0000313" key="3">
    <source>
        <dbReference type="Proteomes" id="UP000811246"/>
    </source>
</evidence>
<dbReference type="PANTHER" id="PTHR35218">
    <property type="entry name" value="RNASE H DOMAIN-CONTAINING PROTEIN"/>
    <property type="match status" value="1"/>
</dbReference>
<organism evidence="2 3">
    <name type="scientific">Carya illinoinensis</name>
    <name type="common">Pecan</name>
    <dbReference type="NCBI Taxonomy" id="32201"/>
    <lineage>
        <taxon>Eukaryota</taxon>
        <taxon>Viridiplantae</taxon>
        <taxon>Streptophyta</taxon>
        <taxon>Embryophyta</taxon>
        <taxon>Tracheophyta</taxon>
        <taxon>Spermatophyta</taxon>
        <taxon>Magnoliopsida</taxon>
        <taxon>eudicotyledons</taxon>
        <taxon>Gunneridae</taxon>
        <taxon>Pentapetalae</taxon>
        <taxon>rosids</taxon>
        <taxon>fabids</taxon>
        <taxon>Fagales</taxon>
        <taxon>Juglandaceae</taxon>
        <taxon>Carya</taxon>
    </lineage>
</organism>
<evidence type="ECO:0000259" key="1">
    <source>
        <dbReference type="Pfam" id="PF03372"/>
    </source>
</evidence>
<accession>A0A922DND8</accession>
<name>A0A922DND8_CARIL</name>